<dbReference type="Proteomes" id="UP000823863">
    <property type="component" value="Unassembled WGS sequence"/>
</dbReference>
<evidence type="ECO:0000256" key="4">
    <source>
        <dbReference type="ARBA" id="ARBA00009524"/>
    </source>
</evidence>
<evidence type="ECO:0000256" key="17">
    <source>
        <dbReference type="HAMAP-Rule" id="MF_01965"/>
    </source>
</evidence>
<dbReference type="PROSITE" id="PS01050">
    <property type="entry name" value="YJEF_C_2"/>
    <property type="match status" value="1"/>
</dbReference>
<feature type="region of interest" description="Disordered" evidence="20">
    <location>
        <begin position="490"/>
        <end position="516"/>
    </location>
</feature>
<dbReference type="EC" id="5.1.99.6" evidence="19"/>
<dbReference type="NCBIfam" id="TIGR00197">
    <property type="entry name" value="yjeF_nterm"/>
    <property type="match status" value="1"/>
</dbReference>
<evidence type="ECO:0000256" key="3">
    <source>
        <dbReference type="ARBA" id="ARBA00006001"/>
    </source>
</evidence>
<feature type="binding site" evidence="18">
    <location>
        <begin position="110"/>
        <end position="116"/>
    </location>
    <ligand>
        <name>(6S)-NADPHX</name>
        <dbReference type="ChEBI" id="CHEBI:64076"/>
    </ligand>
</feature>
<feature type="binding site" evidence="17">
    <location>
        <position position="435"/>
    </location>
    <ligand>
        <name>(6S)-NADPHX</name>
        <dbReference type="ChEBI" id="CHEBI:64076"/>
    </ligand>
</feature>
<evidence type="ECO:0000259" key="22">
    <source>
        <dbReference type="PROSITE" id="PS51385"/>
    </source>
</evidence>
<dbReference type="PIRSF" id="PIRSF017184">
    <property type="entry name" value="Nnr"/>
    <property type="match status" value="1"/>
</dbReference>
<dbReference type="SUPFAM" id="SSF64153">
    <property type="entry name" value="YjeF N-terminal domain-like"/>
    <property type="match status" value="1"/>
</dbReference>
<evidence type="ECO:0000256" key="12">
    <source>
        <dbReference type="ARBA" id="ARBA00023239"/>
    </source>
</evidence>
<keyword evidence="12 17" id="KW-0456">Lyase</keyword>
<evidence type="ECO:0000256" key="13">
    <source>
        <dbReference type="ARBA" id="ARBA00023268"/>
    </source>
</evidence>
<keyword evidence="11 18" id="KW-0413">Isomerase</keyword>
<keyword evidence="13" id="KW-0511">Multifunctional enzyme</keyword>
<dbReference type="GO" id="GO:0046872">
    <property type="term" value="F:metal ion binding"/>
    <property type="evidence" value="ECO:0007669"/>
    <property type="project" value="UniProtKB-UniRule"/>
</dbReference>
<reference evidence="23" key="1">
    <citation type="journal article" date="2021" name="PeerJ">
        <title>Extensive microbial diversity within the chicken gut microbiome revealed by metagenomics and culture.</title>
        <authorList>
            <person name="Gilroy R."/>
            <person name="Ravi A."/>
            <person name="Getino M."/>
            <person name="Pursley I."/>
            <person name="Horton D.L."/>
            <person name="Alikhan N.F."/>
            <person name="Baker D."/>
            <person name="Gharbi K."/>
            <person name="Hall N."/>
            <person name="Watson M."/>
            <person name="Adriaenssens E.M."/>
            <person name="Foster-Nyarko E."/>
            <person name="Jarju S."/>
            <person name="Secka A."/>
            <person name="Antonio M."/>
            <person name="Oren A."/>
            <person name="Chaudhuri R.R."/>
            <person name="La Ragione R."/>
            <person name="Hildebrand F."/>
            <person name="Pallen M.J."/>
        </authorList>
    </citation>
    <scope>NUCLEOTIDE SEQUENCE</scope>
    <source>
        <strain evidence="23">CHK198-12963</strain>
    </source>
</reference>
<dbReference type="GO" id="GO:0110051">
    <property type="term" value="P:metabolite repair"/>
    <property type="evidence" value="ECO:0007669"/>
    <property type="project" value="TreeGrafter"/>
</dbReference>
<dbReference type="HAMAP" id="MF_01966">
    <property type="entry name" value="NADHX_epimerase"/>
    <property type="match status" value="1"/>
</dbReference>
<evidence type="ECO:0000259" key="21">
    <source>
        <dbReference type="PROSITE" id="PS51383"/>
    </source>
</evidence>
<protein>
    <recommendedName>
        <fullName evidence="19">Bifunctional NAD(P)H-hydrate repair enzyme</fullName>
    </recommendedName>
    <alternativeName>
        <fullName evidence="19">Nicotinamide nucleotide repair protein</fullName>
    </alternativeName>
    <domain>
        <recommendedName>
            <fullName evidence="19">ADP-dependent (S)-NAD(P)H-hydrate dehydratase</fullName>
            <ecNumber evidence="19">4.2.1.136</ecNumber>
        </recommendedName>
        <alternativeName>
            <fullName evidence="19">ADP-dependent NAD(P)HX dehydratase</fullName>
        </alternativeName>
    </domain>
    <domain>
        <recommendedName>
            <fullName evidence="19">NAD(P)H-hydrate epimerase</fullName>
            <ecNumber evidence="19">5.1.99.6</ecNumber>
        </recommendedName>
    </domain>
</protein>
<feature type="binding site" evidence="18">
    <location>
        <position position="106"/>
    </location>
    <ligand>
        <name>K(+)</name>
        <dbReference type="ChEBI" id="CHEBI:29103"/>
    </ligand>
</feature>
<dbReference type="SUPFAM" id="SSF53613">
    <property type="entry name" value="Ribokinase-like"/>
    <property type="match status" value="1"/>
</dbReference>
<dbReference type="InterPro" id="IPR000631">
    <property type="entry name" value="CARKD"/>
</dbReference>
<dbReference type="PANTHER" id="PTHR12592:SF0">
    <property type="entry name" value="ATP-DEPENDENT (S)-NAD(P)H-HYDRATE DEHYDRATASE"/>
    <property type="match status" value="1"/>
</dbReference>
<comment type="similarity">
    <text evidence="3 19">In the N-terminal section; belongs to the NnrE/AIBP family.</text>
</comment>
<comment type="catalytic activity">
    <reaction evidence="1 18 19">
        <text>(6R)-NADHX = (6S)-NADHX</text>
        <dbReference type="Rhea" id="RHEA:32215"/>
        <dbReference type="ChEBI" id="CHEBI:64074"/>
        <dbReference type="ChEBI" id="CHEBI:64075"/>
        <dbReference type="EC" id="5.1.99.6"/>
    </reaction>
</comment>
<evidence type="ECO:0000256" key="19">
    <source>
        <dbReference type="PIRNR" id="PIRNR017184"/>
    </source>
</evidence>
<dbReference type="HAMAP" id="MF_01965">
    <property type="entry name" value="NADHX_dehydratase"/>
    <property type="match status" value="1"/>
</dbReference>
<dbReference type="CDD" id="cd01171">
    <property type="entry name" value="YXKO-related"/>
    <property type="match status" value="1"/>
</dbReference>
<evidence type="ECO:0000256" key="5">
    <source>
        <dbReference type="ARBA" id="ARBA00022723"/>
    </source>
</evidence>
<dbReference type="Pfam" id="PF03853">
    <property type="entry name" value="YjeF_N"/>
    <property type="match status" value="1"/>
</dbReference>
<sequence length="516" mass="55501">MEKMKIPSMVLMERAALAVAQSIQEMTDDSEPVLAVCGMGNNGADGVAAARILYLRGYSVQVVLVGNLQKASRELAAQVEIARNLGVPVLMGEQDELPVSGATVIDALFGVGLAREVTGTPGQWTDRINRWREEGRVRWVVSVDLPSGIDADTGAVMGRAVRADRTVTFGWEKLGTALYPGRDYGGEVTIAEIGFPREAIRHLAQEPALAYGIEDLERIPPRKAYSNKGTFGRILIVAGSKHMCGAAYLSALAAYRMGAGLVKILTVQENRPVLQQLLPEAILATYTQSQLIEGREEFRQMIDAQCQWADVVIMGPGLGSEEYVEYLVEDILTAACTPVVVDADGLNTIAAHPYLTSYFTENLIITPHLGEMSRLTGQPVSEIQKDLVSCARNYALRYGLTCVLKDAATVVASRDGEIYVNTSGNSAMAKAGSGDVLSGVIGALLALGMEEKEAARLGAYLHGRAGDLAEKEGGPHGLLARELADYLREAAAPGKKENRNDPAPAKMEEGKWTRQD</sequence>
<evidence type="ECO:0000256" key="10">
    <source>
        <dbReference type="ARBA" id="ARBA00023027"/>
    </source>
</evidence>
<reference evidence="23" key="2">
    <citation type="submission" date="2021-04" db="EMBL/GenBank/DDBJ databases">
        <authorList>
            <person name="Gilroy R."/>
        </authorList>
    </citation>
    <scope>NUCLEOTIDE SEQUENCE</scope>
    <source>
        <strain evidence="23">CHK198-12963</strain>
    </source>
</reference>
<dbReference type="Pfam" id="PF01256">
    <property type="entry name" value="Carb_kinase"/>
    <property type="match status" value="1"/>
</dbReference>
<dbReference type="GO" id="GO:0046496">
    <property type="term" value="P:nicotinamide nucleotide metabolic process"/>
    <property type="evidence" value="ECO:0007669"/>
    <property type="project" value="UniProtKB-UniRule"/>
</dbReference>
<evidence type="ECO:0000256" key="7">
    <source>
        <dbReference type="ARBA" id="ARBA00022840"/>
    </source>
</evidence>
<comment type="function">
    <text evidence="14 19">Bifunctional enzyme that catalyzes the epimerization of the S- and R-forms of NAD(P)HX and the dehydration of the S-form of NAD(P)HX at the expense of ADP, which is converted to AMP. This allows the repair of both epimers of NAD(P)HX, a damaged form of NAD(P)H that is a result of enzymatic or heat-dependent hydration.</text>
</comment>
<dbReference type="GO" id="GO:0005524">
    <property type="term" value="F:ATP binding"/>
    <property type="evidence" value="ECO:0007669"/>
    <property type="project" value="UniProtKB-UniRule"/>
</dbReference>
<dbReference type="PROSITE" id="PS51383">
    <property type="entry name" value="YJEF_C_3"/>
    <property type="match status" value="1"/>
</dbReference>
<dbReference type="AlphaFoldDB" id="A0A9D2PTJ1"/>
<accession>A0A9D2PTJ1</accession>
<evidence type="ECO:0000256" key="2">
    <source>
        <dbReference type="ARBA" id="ARBA00000909"/>
    </source>
</evidence>
<dbReference type="InterPro" id="IPR029056">
    <property type="entry name" value="Ribokinase-like"/>
</dbReference>
<evidence type="ECO:0000256" key="14">
    <source>
        <dbReference type="ARBA" id="ARBA00025153"/>
    </source>
</evidence>
<comment type="function">
    <text evidence="18">Catalyzes the epimerization of the S- and R-forms of NAD(P)HX, a damaged form of NAD(P)H that is a result of enzymatic or heat-dependent hydration. This is a prerequisite for the S-specific NAD(P)H-hydrate dehydratase to allow the repair of both epimers of NAD(P)HX.</text>
</comment>
<evidence type="ECO:0000256" key="6">
    <source>
        <dbReference type="ARBA" id="ARBA00022741"/>
    </source>
</evidence>
<feature type="binding site" evidence="17">
    <location>
        <position position="368"/>
    </location>
    <ligand>
        <name>(6S)-NADPHX</name>
        <dbReference type="ChEBI" id="CHEBI:64076"/>
    </ligand>
</feature>
<evidence type="ECO:0000256" key="11">
    <source>
        <dbReference type="ARBA" id="ARBA00023235"/>
    </source>
</evidence>
<dbReference type="Gene3D" id="3.40.50.10260">
    <property type="entry name" value="YjeF N-terminal domain"/>
    <property type="match status" value="1"/>
</dbReference>
<feature type="binding site" evidence="18">
    <location>
        <begin position="41"/>
        <end position="45"/>
    </location>
    <ligand>
        <name>(6S)-NADPHX</name>
        <dbReference type="ChEBI" id="CHEBI:64076"/>
    </ligand>
</feature>
<feature type="domain" description="YjeF C-terminal" evidence="21">
    <location>
        <begin position="211"/>
        <end position="494"/>
    </location>
</feature>
<comment type="subunit">
    <text evidence="17">Homotetramer.</text>
</comment>
<comment type="catalytic activity">
    <reaction evidence="16 17 19">
        <text>(6S)-NADPHX + ADP = AMP + phosphate + NADPH + H(+)</text>
        <dbReference type="Rhea" id="RHEA:32235"/>
        <dbReference type="ChEBI" id="CHEBI:15378"/>
        <dbReference type="ChEBI" id="CHEBI:43474"/>
        <dbReference type="ChEBI" id="CHEBI:57783"/>
        <dbReference type="ChEBI" id="CHEBI:64076"/>
        <dbReference type="ChEBI" id="CHEBI:456215"/>
        <dbReference type="ChEBI" id="CHEBI:456216"/>
        <dbReference type="EC" id="4.2.1.136"/>
    </reaction>
</comment>
<keyword evidence="6 17" id="KW-0547">Nucleotide-binding</keyword>
<evidence type="ECO:0000256" key="20">
    <source>
        <dbReference type="SAM" id="MobiDB-lite"/>
    </source>
</evidence>
<comment type="similarity">
    <text evidence="4 19">In the C-terminal section; belongs to the NnrD/CARKD family.</text>
</comment>
<feature type="binding site" evidence="18">
    <location>
        <position position="147"/>
    </location>
    <ligand>
        <name>K(+)</name>
        <dbReference type="ChEBI" id="CHEBI:29103"/>
    </ligand>
</feature>
<dbReference type="GO" id="GO:0052856">
    <property type="term" value="F:NAD(P)HX epimerase activity"/>
    <property type="evidence" value="ECO:0007669"/>
    <property type="project" value="UniProtKB-UniRule"/>
</dbReference>
<keyword evidence="8 17" id="KW-0521">NADP</keyword>
<comment type="similarity">
    <text evidence="18">Belongs to the NnrE/AIBP family.</text>
</comment>
<feature type="binding site" evidence="17">
    <location>
        <position position="246"/>
    </location>
    <ligand>
        <name>(6S)-NADPHX</name>
        <dbReference type="ChEBI" id="CHEBI:64076"/>
    </ligand>
</feature>
<feature type="binding site" evidence="18">
    <location>
        <position position="42"/>
    </location>
    <ligand>
        <name>K(+)</name>
        <dbReference type="ChEBI" id="CHEBI:29103"/>
    </ligand>
</feature>
<keyword evidence="7 17" id="KW-0067">ATP-binding</keyword>
<dbReference type="Gene3D" id="3.40.1190.20">
    <property type="match status" value="1"/>
</dbReference>
<comment type="cofactor">
    <cofactor evidence="17">
        <name>Mg(2+)</name>
        <dbReference type="ChEBI" id="CHEBI:18420"/>
    </cofactor>
</comment>
<keyword evidence="9 18" id="KW-0630">Potassium</keyword>
<dbReference type="InterPro" id="IPR004443">
    <property type="entry name" value="YjeF_N_dom"/>
</dbReference>
<comment type="catalytic activity">
    <reaction evidence="15 17 19">
        <text>(6S)-NADHX + ADP = AMP + phosphate + NADH + H(+)</text>
        <dbReference type="Rhea" id="RHEA:32223"/>
        <dbReference type="ChEBI" id="CHEBI:15378"/>
        <dbReference type="ChEBI" id="CHEBI:43474"/>
        <dbReference type="ChEBI" id="CHEBI:57945"/>
        <dbReference type="ChEBI" id="CHEBI:64074"/>
        <dbReference type="ChEBI" id="CHEBI:456215"/>
        <dbReference type="ChEBI" id="CHEBI:456216"/>
        <dbReference type="EC" id="4.2.1.136"/>
    </reaction>
</comment>
<organism evidence="23 24">
    <name type="scientific">Candidatus Enterocloster excrementigallinarum</name>
    <dbReference type="NCBI Taxonomy" id="2838558"/>
    <lineage>
        <taxon>Bacteria</taxon>
        <taxon>Bacillati</taxon>
        <taxon>Bacillota</taxon>
        <taxon>Clostridia</taxon>
        <taxon>Lachnospirales</taxon>
        <taxon>Lachnospiraceae</taxon>
        <taxon>Enterocloster</taxon>
    </lineage>
</organism>
<comment type="caution">
    <text evidence="23">The sequence shown here is derived from an EMBL/GenBank/DDBJ whole genome shotgun (WGS) entry which is preliminary data.</text>
</comment>
<dbReference type="InterPro" id="IPR036652">
    <property type="entry name" value="YjeF_N_dom_sf"/>
</dbReference>
<evidence type="ECO:0000313" key="23">
    <source>
        <dbReference type="EMBL" id="HJC66008.1"/>
    </source>
</evidence>
<comment type="cofactor">
    <cofactor evidence="18 19">
        <name>K(+)</name>
        <dbReference type="ChEBI" id="CHEBI:29103"/>
    </cofactor>
    <text evidence="18 19">Binds 1 potassium ion per subunit.</text>
</comment>
<keyword evidence="5 18" id="KW-0479">Metal-binding</keyword>
<dbReference type="PROSITE" id="PS51385">
    <property type="entry name" value="YJEF_N"/>
    <property type="match status" value="1"/>
</dbReference>
<comment type="caution">
    <text evidence="18">Lacks conserved residue(s) required for the propagation of feature annotation.</text>
</comment>
<dbReference type="GO" id="GO:0052855">
    <property type="term" value="F:ADP-dependent NAD(P)H-hydrate dehydratase activity"/>
    <property type="evidence" value="ECO:0007669"/>
    <property type="project" value="UniProtKB-UniRule"/>
</dbReference>
<comment type="function">
    <text evidence="17">Catalyzes the dehydration of the S-form of NAD(P)HX at the expense of ADP, which is converted to AMP. Together with NAD(P)HX epimerase, which catalyzes the epimerization of the S- and R-forms, the enzyme allows the repair of both epimers of NAD(P)HX, a damaged form of NAD(P)H that is a result of enzymatic or heat-dependent hydration.</text>
</comment>
<evidence type="ECO:0000256" key="15">
    <source>
        <dbReference type="ARBA" id="ARBA00048238"/>
    </source>
</evidence>
<dbReference type="InterPro" id="IPR030677">
    <property type="entry name" value="Nnr"/>
</dbReference>
<dbReference type="NCBIfam" id="TIGR00196">
    <property type="entry name" value="yjeF_cterm"/>
    <property type="match status" value="1"/>
</dbReference>
<evidence type="ECO:0000256" key="1">
    <source>
        <dbReference type="ARBA" id="ARBA00000013"/>
    </source>
</evidence>
<feature type="domain" description="YjeF N-terminal" evidence="22">
    <location>
        <begin position="1"/>
        <end position="201"/>
    </location>
</feature>
<dbReference type="PANTHER" id="PTHR12592">
    <property type="entry name" value="ATP-DEPENDENT (S)-NAD(P)H-HYDRATE DEHYDRATASE FAMILY MEMBER"/>
    <property type="match status" value="1"/>
</dbReference>
<name>A0A9D2PTJ1_9FIRM</name>
<feature type="binding site" evidence="17">
    <location>
        <begin position="405"/>
        <end position="409"/>
    </location>
    <ligand>
        <name>AMP</name>
        <dbReference type="ChEBI" id="CHEBI:456215"/>
    </ligand>
</feature>
<comment type="catalytic activity">
    <reaction evidence="2 18 19">
        <text>(6R)-NADPHX = (6S)-NADPHX</text>
        <dbReference type="Rhea" id="RHEA:32227"/>
        <dbReference type="ChEBI" id="CHEBI:64076"/>
        <dbReference type="ChEBI" id="CHEBI:64077"/>
        <dbReference type="EC" id="5.1.99.6"/>
    </reaction>
</comment>
<dbReference type="InterPro" id="IPR017953">
    <property type="entry name" value="Carbohydrate_kinase_pred_CS"/>
</dbReference>
<keyword evidence="10 17" id="KW-0520">NAD</keyword>
<dbReference type="EC" id="4.2.1.136" evidence="19"/>
<evidence type="ECO:0000256" key="18">
    <source>
        <dbReference type="HAMAP-Rule" id="MF_01966"/>
    </source>
</evidence>
<comment type="similarity">
    <text evidence="17">Belongs to the NnrD/CARKD family.</text>
</comment>
<dbReference type="EMBL" id="DWWB01000022">
    <property type="protein sequence ID" value="HJC66008.1"/>
    <property type="molecule type" value="Genomic_DNA"/>
</dbReference>
<evidence type="ECO:0000256" key="9">
    <source>
        <dbReference type="ARBA" id="ARBA00022958"/>
    </source>
</evidence>
<proteinExistence type="inferred from homology"/>
<feature type="binding site" evidence="18">
    <location>
        <position position="144"/>
    </location>
    <ligand>
        <name>(6S)-NADPHX</name>
        <dbReference type="ChEBI" id="CHEBI:64076"/>
    </ligand>
</feature>
<evidence type="ECO:0000256" key="8">
    <source>
        <dbReference type="ARBA" id="ARBA00022857"/>
    </source>
</evidence>
<feature type="binding site" evidence="17">
    <location>
        <position position="317"/>
    </location>
    <ligand>
        <name>(6S)-NADPHX</name>
        <dbReference type="ChEBI" id="CHEBI:64076"/>
    </ligand>
</feature>
<feature type="binding site" evidence="17">
    <location>
        <position position="434"/>
    </location>
    <ligand>
        <name>AMP</name>
        <dbReference type="ChEBI" id="CHEBI:456215"/>
    </ligand>
</feature>
<evidence type="ECO:0000256" key="16">
    <source>
        <dbReference type="ARBA" id="ARBA00049209"/>
    </source>
</evidence>
<gene>
    <name evidence="17" type="primary">nnrD</name>
    <name evidence="18" type="synonym">nnrE</name>
    <name evidence="23" type="ORF">H9931_04715</name>
</gene>
<evidence type="ECO:0000313" key="24">
    <source>
        <dbReference type="Proteomes" id="UP000823863"/>
    </source>
</evidence>